<name>A0A7W7Q022_9PSEU</name>
<keyword evidence="1" id="KW-0812">Transmembrane</keyword>
<accession>A0A7W7Q022</accession>
<dbReference type="NCBIfam" id="TIGR00254">
    <property type="entry name" value="GGDEF"/>
    <property type="match status" value="1"/>
</dbReference>
<dbReference type="AlphaFoldDB" id="A0A7W7Q022"/>
<proteinExistence type="predicted"/>
<protein>
    <submittedName>
        <fullName evidence="3">Diguanylate cyclase (GGDEF)-like protein</fullName>
    </submittedName>
</protein>
<feature type="transmembrane region" description="Helical" evidence="1">
    <location>
        <begin position="131"/>
        <end position="152"/>
    </location>
</feature>
<dbReference type="InterPro" id="IPR029787">
    <property type="entry name" value="Nucleotide_cyclase"/>
</dbReference>
<keyword evidence="1" id="KW-0472">Membrane</keyword>
<evidence type="ECO:0000313" key="3">
    <source>
        <dbReference type="EMBL" id="MBB4904316.1"/>
    </source>
</evidence>
<dbReference type="SUPFAM" id="SSF55073">
    <property type="entry name" value="Nucleotide cyclase"/>
    <property type="match status" value="1"/>
</dbReference>
<keyword evidence="1" id="KW-1133">Transmembrane helix</keyword>
<organism evidence="3 4">
    <name type="scientific">Actinophytocola algeriensis</name>
    <dbReference type="NCBI Taxonomy" id="1768010"/>
    <lineage>
        <taxon>Bacteria</taxon>
        <taxon>Bacillati</taxon>
        <taxon>Actinomycetota</taxon>
        <taxon>Actinomycetes</taxon>
        <taxon>Pseudonocardiales</taxon>
        <taxon>Pseudonocardiaceae</taxon>
    </lineage>
</organism>
<dbReference type="EMBL" id="JACHJQ010000001">
    <property type="protein sequence ID" value="MBB4904316.1"/>
    <property type="molecule type" value="Genomic_DNA"/>
</dbReference>
<dbReference type="SMART" id="SM00267">
    <property type="entry name" value="GGDEF"/>
    <property type="match status" value="1"/>
</dbReference>
<dbReference type="Proteomes" id="UP000520767">
    <property type="component" value="Unassembled WGS sequence"/>
</dbReference>
<feature type="transmembrane region" description="Helical" evidence="1">
    <location>
        <begin position="97"/>
        <end position="119"/>
    </location>
</feature>
<comment type="caution">
    <text evidence="3">The sequence shown here is derived from an EMBL/GenBank/DDBJ whole genome shotgun (WGS) entry which is preliminary data.</text>
</comment>
<dbReference type="PANTHER" id="PTHR45138">
    <property type="entry name" value="REGULATORY COMPONENTS OF SENSORY TRANSDUCTION SYSTEM"/>
    <property type="match status" value="1"/>
</dbReference>
<evidence type="ECO:0000259" key="2">
    <source>
        <dbReference type="PROSITE" id="PS50887"/>
    </source>
</evidence>
<feature type="transmembrane region" description="Helical" evidence="1">
    <location>
        <begin position="172"/>
        <end position="197"/>
    </location>
</feature>
<dbReference type="FunFam" id="3.30.70.270:FF:000001">
    <property type="entry name" value="Diguanylate cyclase domain protein"/>
    <property type="match status" value="1"/>
</dbReference>
<feature type="transmembrane region" description="Helical" evidence="1">
    <location>
        <begin position="35"/>
        <end position="54"/>
    </location>
</feature>
<feature type="domain" description="GGDEF" evidence="2">
    <location>
        <begin position="290"/>
        <end position="428"/>
    </location>
</feature>
<dbReference type="GO" id="GO:0052621">
    <property type="term" value="F:diguanylate cyclase activity"/>
    <property type="evidence" value="ECO:0007669"/>
    <property type="project" value="TreeGrafter"/>
</dbReference>
<dbReference type="InterPro" id="IPR043128">
    <property type="entry name" value="Rev_trsase/Diguanyl_cyclase"/>
</dbReference>
<evidence type="ECO:0000313" key="4">
    <source>
        <dbReference type="Proteomes" id="UP000520767"/>
    </source>
</evidence>
<dbReference type="PROSITE" id="PS50887">
    <property type="entry name" value="GGDEF"/>
    <property type="match status" value="1"/>
</dbReference>
<dbReference type="PANTHER" id="PTHR45138:SF9">
    <property type="entry name" value="DIGUANYLATE CYCLASE DGCM-RELATED"/>
    <property type="match status" value="1"/>
</dbReference>
<sequence length="428" mass="46925">MNDQREERQGYLRIIVNPRRWAVWKQPWRMTTYAIAWELIAAVAVVVAVTGSPAPHGLDWFRFASLAICATIHIQLSRRQEERRRSRQSTVHIDLTAIWVFPAVLVLPVQLALLVILIVRVQRWFTARRPLNRFIFSTASLSCAALLTHATIEAFGDLSMAELTGQDSLRQFLVLALGGLVYLGTQVGIIGGFFALGNQSPTARTVLGSKEDNELEAVTVALGMVTAILLANFPAALVIMVVVSVVGNRIAEVRQLQVDVRTDPKTGLLNMRGWREVAEREMNRSSRDSLPCALLMVDLDHFKSINDTWGHPAGDDVLEYVSHALRSATRPSDVVGRFGGEEFVLLLPDADTAEAEAAGERIRQTISELHVPTTDKRGGPVAISNRTTSIGVAVYPVHADALDALLQAADAAVYEAKEGGRNQVRTAG</sequence>
<dbReference type="InterPro" id="IPR000160">
    <property type="entry name" value="GGDEF_dom"/>
</dbReference>
<dbReference type="Gene3D" id="3.30.70.270">
    <property type="match status" value="1"/>
</dbReference>
<feature type="transmembrane region" description="Helical" evidence="1">
    <location>
        <begin position="217"/>
        <end position="246"/>
    </location>
</feature>
<evidence type="ECO:0000256" key="1">
    <source>
        <dbReference type="SAM" id="Phobius"/>
    </source>
</evidence>
<gene>
    <name evidence="3" type="ORF">FHR82_000526</name>
</gene>
<dbReference type="Pfam" id="PF00990">
    <property type="entry name" value="GGDEF"/>
    <property type="match status" value="1"/>
</dbReference>
<keyword evidence="4" id="KW-1185">Reference proteome</keyword>
<reference evidence="3 4" key="1">
    <citation type="submission" date="2020-08" db="EMBL/GenBank/DDBJ databases">
        <title>Genomic Encyclopedia of Type Strains, Phase III (KMG-III): the genomes of soil and plant-associated and newly described type strains.</title>
        <authorList>
            <person name="Whitman W."/>
        </authorList>
    </citation>
    <scope>NUCLEOTIDE SEQUENCE [LARGE SCALE GENOMIC DNA]</scope>
    <source>
        <strain evidence="3 4">CECT 8960</strain>
    </source>
</reference>
<dbReference type="CDD" id="cd01949">
    <property type="entry name" value="GGDEF"/>
    <property type="match status" value="1"/>
</dbReference>
<dbReference type="InterPro" id="IPR050469">
    <property type="entry name" value="Diguanylate_Cyclase"/>
</dbReference>
<dbReference type="RefSeq" id="WP_311770835.1">
    <property type="nucleotide sequence ID" value="NZ_JACHJQ010000001.1"/>
</dbReference>
<feature type="transmembrane region" description="Helical" evidence="1">
    <location>
        <begin position="60"/>
        <end position="76"/>
    </location>
</feature>